<sequence length="626" mass="72278">MNSIRKMQGSKKKKNIRKKLLYLEEQLHAALKTLNKGEKILCVSKKFNVPESTLRDKLSGKSQPKRQNSGFKSYLGEEIENELVAWLMQCANLGFAITKKLLIKAVQKIVIGRGIKTPIKDDIPSKNWFYKFMRRHKELSQKRAEHISRARGLITEASIRKWFNEVYELLGDDAQYLNDPSRVFNLDKTGFELAPKTGKVIGIRGRNVYEECNNSDKENFTTLFCINENGQFAPSLTLYKYARMPKPIAAAAPPGWGLGKSDSGWMTAECFYEYFTNVLVPYLKSINTQLPIYMFMDGHRSHLSKELSMYCSSERIHLISLFPNATHILQPLDVLVFGPMKKKWQNICRQFKLDNDFNEICKENVPMLLNNFVMDPSMKKNIINGFRSTGIFPFNANNVDYKQVIQRVKLNSTIDNNETNLFIVGNLFKDNVASEVLLQFEKTGNKEWGGKTDFRELFNFWKKLKFNDRSKQTINLIEANNNVLKNEIDKESYLDISSTQNEIVSSNVSEFGKSVIVDEPGESKSAAEPPDSNKQIIKDINPLHDFLLWSKQPITKKRLKQVERLPSVVTSAKWLEIQITRENAKEEEDIKKIERKNKVAEKKELKEKEKQEKSKRKQAVTKENKN</sequence>
<protein>
    <submittedName>
        <fullName evidence="5">Uncharacterized protein LOC136079346</fullName>
    </submittedName>
</protein>
<name>A0ABM4BPU2_HYDVU</name>
<keyword evidence="1" id="KW-0238">DNA-binding</keyword>
<dbReference type="InterPro" id="IPR050863">
    <property type="entry name" value="CenT-Element_Derived"/>
</dbReference>
<dbReference type="Pfam" id="PF03184">
    <property type="entry name" value="DDE_1"/>
    <property type="match status" value="1"/>
</dbReference>
<dbReference type="SMART" id="SM00674">
    <property type="entry name" value="CENPB"/>
    <property type="match status" value="1"/>
</dbReference>
<dbReference type="Gene3D" id="3.30.420.10">
    <property type="entry name" value="Ribonuclease H-like superfamily/Ribonuclease H"/>
    <property type="match status" value="1"/>
</dbReference>
<dbReference type="RefSeq" id="XP_065651151.1">
    <property type="nucleotide sequence ID" value="XM_065795079.1"/>
</dbReference>
<evidence type="ECO:0000313" key="5">
    <source>
        <dbReference type="RefSeq" id="XP_065651151.1"/>
    </source>
</evidence>
<reference evidence="5" key="1">
    <citation type="submission" date="2025-08" db="UniProtKB">
        <authorList>
            <consortium name="RefSeq"/>
        </authorList>
    </citation>
    <scope>IDENTIFICATION</scope>
</reference>
<dbReference type="InterPro" id="IPR006600">
    <property type="entry name" value="HTH_CenpB_DNA-bd_dom"/>
</dbReference>
<dbReference type="SUPFAM" id="SSF46689">
    <property type="entry name" value="Homeodomain-like"/>
    <property type="match status" value="1"/>
</dbReference>
<evidence type="ECO:0000313" key="4">
    <source>
        <dbReference type="Proteomes" id="UP001652625"/>
    </source>
</evidence>
<proteinExistence type="predicted"/>
<gene>
    <name evidence="5" type="primary">LOC136079346</name>
</gene>
<dbReference type="PANTHER" id="PTHR19303">
    <property type="entry name" value="TRANSPOSON"/>
    <property type="match status" value="1"/>
</dbReference>
<dbReference type="PROSITE" id="PS51253">
    <property type="entry name" value="HTH_CENPB"/>
    <property type="match status" value="1"/>
</dbReference>
<dbReference type="InterPro" id="IPR009057">
    <property type="entry name" value="Homeodomain-like_sf"/>
</dbReference>
<organism evidence="4 5">
    <name type="scientific">Hydra vulgaris</name>
    <name type="common">Hydra</name>
    <name type="synonym">Hydra attenuata</name>
    <dbReference type="NCBI Taxonomy" id="6087"/>
    <lineage>
        <taxon>Eukaryota</taxon>
        <taxon>Metazoa</taxon>
        <taxon>Cnidaria</taxon>
        <taxon>Hydrozoa</taxon>
        <taxon>Hydroidolina</taxon>
        <taxon>Anthoathecata</taxon>
        <taxon>Aplanulata</taxon>
        <taxon>Hydridae</taxon>
        <taxon>Hydra</taxon>
    </lineage>
</organism>
<feature type="compositionally biased region" description="Basic and acidic residues" evidence="2">
    <location>
        <begin position="601"/>
        <end position="612"/>
    </location>
</feature>
<keyword evidence="4" id="KW-1185">Reference proteome</keyword>
<dbReference type="Proteomes" id="UP001652625">
    <property type="component" value="Chromosome 04"/>
</dbReference>
<feature type="region of interest" description="Disordered" evidence="2">
    <location>
        <begin position="601"/>
        <end position="626"/>
    </location>
</feature>
<dbReference type="InterPro" id="IPR004875">
    <property type="entry name" value="DDE_SF_endonuclease_dom"/>
</dbReference>
<dbReference type="Gene3D" id="1.10.10.60">
    <property type="entry name" value="Homeodomain-like"/>
    <property type="match status" value="1"/>
</dbReference>
<feature type="domain" description="HTH CENPB-type" evidence="3">
    <location>
        <begin position="67"/>
        <end position="142"/>
    </location>
</feature>
<dbReference type="InterPro" id="IPR036397">
    <property type="entry name" value="RNaseH_sf"/>
</dbReference>
<dbReference type="PANTHER" id="PTHR19303:SF74">
    <property type="entry name" value="POGO TRANSPOSABLE ELEMENT WITH KRAB DOMAIN"/>
    <property type="match status" value="1"/>
</dbReference>
<dbReference type="GeneID" id="136079346"/>
<evidence type="ECO:0000256" key="2">
    <source>
        <dbReference type="SAM" id="MobiDB-lite"/>
    </source>
</evidence>
<accession>A0ABM4BPU2</accession>
<evidence type="ECO:0000259" key="3">
    <source>
        <dbReference type="PROSITE" id="PS51253"/>
    </source>
</evidence>
<dbReference type="Pfam" id="PF03221">
    <property type="entry name" value="HTH_Tnp_Tc5"/>
    <property type="match status" value="1"/>
</dbReference>
<evidence type="ECO:0000256" key="1">
    <source>
        <dbReference type="ARBA" id="ARBA00023125"/>
    </source>
</evidence>